<evidence type="ECO:0000256" key="1">
    <source>
        <dbReference type="ARBA" id="ARBA00010396"/>
    </source>
</evidence>
<organism evidence="7 8">
    <name type="scientific">Desulfonauticus submarinus</name>
    <dbReference type="NCBI Taxonomy" id="206665"/>
    <lineage>
        <taxon>Bacteria</taxon>
        <taxon>Pseudomonadati</taxon>
        <taxon>Thermodesulfobacteriota</taxon>
        <taxon>Desulfovibrionia</taxon>
        <taxon>Desulfovibrionales</taxon>
        <taxon>Desulfonauticaceae</taxon>
        <taxon>Desulfonauticus</taxon>
    </lineage>
</organism>
<dbReference type="GO" id="GO:0005737">
    <property type="term" value="C:cytoplasm"/>
    <property type="evidence" value="ECO:0007669"/>
    <property type="project" value="UniProtKB-SubCell"/>
</dbReference>
<name>A0A1H0CUG5_9BACT</name>
<dbReference type="AlphaFoldDB" id="A0A1H0CUG5"/>
<dbReference type="PIRSF" id="PIRSF004486">
    <property type="entry name" value="MraW"/>
    <property type="match status" value="1"/>
</dbReference>
<dbReference type="GO" id="GO:0070475">
    <property type="term" value="P:rRNA base methylation"/>
    <property type="evidence" value="ECO:0007669"/>
    <property type="project" value="UniProtKB-UniRule"/>
</dbReference>
<dbReference type="OrthoDB" id="9806637at2"/>
<comment type="catalytic activity">
    <reaction evidence="6">
        <text>cytidine(1402) in 16S rRNA + S-adenosyl-L-methionine = N(4)-methylcytidine(1402) in 16S rRNA + S-adenosyl-L-homocysteine + H(+)</text>
        <dbReference type="Rhea" id="RHEA:42928"/>
        <dbReference type="Rhea" id="RHEA-COMP:10286"/>
        <dbReference type="Rhea" id="RHEA-COMP:10287"/>
        <dbReference type="ChEBI" id="CHEBI:15378"/>
        <dbReference type="ChEBI" id="CHEBI:57856"/>
        <dbReference type="ChEBI" id="CHEBI:59789"/>
        <dbReference type="ChEBI" id="CHEBI:74506"/>
        <dbReference type="ChEBI" id="CHEBI:82748"/>
        <dbReference type="EC" id="2.1.1.199"/>
    </reaction>
</comment>
<evidence type="ECO:0000256" key="3">
    <source>
        <dbReference type="ARBA" id="ARBA00022603"/>
    </source>
</evidence>
<reference evidence="7 8" key="1">
    <citation type="submission" date="2016-10" db="EMBL/GenBank/DDBJ databases">
        <authorList>
            <person name="de Groot N.N."/>
        </authorList>
    </citation>
    <scope>NUCLEOTIDE SEQUENCE [LARGE SCALE GENOMIC DNA]</scope>
    <source>
        <strain evidence="7 8">DSM 15269</strain>
    </source>
</reference>
<feature type="binding site" evidence="6">
    <location>
        <position position="76"/>
    </location>
    <ligand>
        <name>S-adenosyl-L-methionine</name>
        <dbReference type="ChEBI" id="CHEBI:59789"/>
    </ligand>
</feature>
<evidence type="ECO:0000256" key="5">
    <source>
        <dbReference type="ARBA" id="ARBA00022691"/>
    </source>
</evidence>
<accession>A0A1H0CUG5</accession>
<dbReference type="NCBIfam" id="TIGR00006">
    <property type="entry name" value="16S rRNA (cytosine(1402)-N(4))-methyltransferase RsmH"/>
    <property type="match status" value="1"/>
</dbReference>
<dbReference type="Proteomes" id="UP000199602">
    <property type="component" value="Unassembled WGS sequence"/>
</dbReference>
<dbReference type="SUPFAM" id="SSF81799">
    <property type="entry name" value="Putative methyltransferase TM0872, insert domain"/>
    <property type="match status" value="1"/>
</dbReference>
<dbReference type="Gene3D" id="3.40.50.150">
    <property type="entry name" value="Vaccinia Virus protein VP39"/>
    <property type="match status" value="1"/>
</dbReference>
<comment type="similarity">
    <text evidence="1 6">Belongs to the methyltransferase superfamily. RsmH family.</text>
</comment>
<dbReference type="RefSeq" id="WP_092064514.1">
    <property type="nucleotide sequence ID" value="NZ_FNIN01000003.1"/>
</dbReference>
<sequence length="308" mass="35493">MKHISVLKEEIIYWLEPEKRKRILDGTLGLGGHAKALLEKSKAELVGIDLDRDALKEAEKNLSAFQKRVYLFQGNYVDFEYFLKVVGWSKIDGVILDLGVSSLQLDDPSKGFSFLKPGPLDMRMNKDMGESAFHLVNRASFERLKTIIREYGEEPLAGRIARFIVDRRSKKSIETTLELAKIVEEAYPIKRRRKSRNHPATKTFQALRIAVNKELDSLEYFLKKIVRYLTPGGRIAIISFHSLEDRIVKNFFKQEAKDCICPPEVMICNCQHKATLKILTRKPIVPKDSEKEFNKRSRSAKLRVAERI</sequence>
<dbReference type="InterPro" id="IPR002903">
    <property type="entry name" value="RsmH"/>
</dbReference>
<dbReference type="PANTHER" id="PTHR11265">
    <property type="entry name" value="S-ADENOSYL-METHYLTRANSFERASE MRAW"/>
    <property type="match status" value="1"/>
</dbReference>
<proteinExistence type="inferred from homology"/>
<gene>
    <name evidence="6" type="primary">rsmH</name>
    <name evidence="7" type="ORF">SAMN04488516_103195</name>
</gene>
<dbReference type="Gene3D" id="1.10.150.170">
    <property type="entry name" value="Putative methyltransferase TM0872, insert domain"/>
    <property type="match status" value="1"/>
</dbReference>
<dbReference type="EMBL" id="FNIN01000003">
    <property type="protein sequence ID" value="SDN61542.1"/>
    <property type="molecule type" value="Genomic_DNA"/>
</dbReference>
<dbReference type="InterPro" id="IPR023397">
    <property type="entry name" value="SAM-dep_MeTrfase_MraW_recog"/>
</dbReference>
<dbReference type="Pfam" id="PF01795">
    <property type="entry name" value="Methyltransf_5"/>
    <property type="match status" value="1"/>
</dbReference>
<evidence type="ECO:0000313" key="7">
    <source>
        <dbReference type="EMBL" id="SDN61542.1"/>
    </source>
</evidence>
<dbReference type="HAMAP" id="MF_01007">
    <property type="entry name" value="16SrRNA_methyltr_H"/>
    <property type="match status" value="1"/>
</dbReference>
<feature type="binding site" evidence="6">
    <location>
        <position position="49"/>
    </location>
    <ligand>
        <name>S-adenosyl-L-methionine</name>
        <dbReference type="ChEBI" id="CHEBI:59789"/>
    </ligand>
</feature>
<keyword evidence="3 6" id="KW-0489">Methyltransferase</keyword>
<evidence type="ECO:0000256" key="6">
    <source>
        <dbReference type="HAMAP-Rule" id="MF_01007"/>
    </source>
</evidence>
<feature type="binding site" evidence="6">
    <location>
        <begin position="31"/>
        <end position="33"/>
    </location>
    <ligand>
        <name>S-adenosyl-L-methionine</name>
        <dbReference type="ChEBI" id="CHEBI:59789"/>
    </ligand>
</feature>
<keyword evidence="2 6" id="KW-0698">rRNA processing</keyword>
<comment type="function">
    <text evidence="6">Specifically methylates the N4 position of cytidine in position 1402 (C1402) of 16S rRNA.</text>
</comment>
<keyword evidence="5 6" id="KW-0949">S-adenosyl-L-methionine</keyword>
<protein>
    <recommendedName>
        <fullName evidence="6">Ribosomal RNA small subunit methyltransferase H</fullName>
        <ecNumber evidence="6">2.1.1.199</ecNumber>
    </recommendedName>
    <alternativeName>
        <fullName evidence="6">16S rRNA m(4)C1402 methyltransferase</fullName>
    </alternativeName>
    <alternativeName>
        <fullName evidence="6">rRNA (cytosine-N(4)-)-methyltransferase RsmH</fullName>
    </alternativeName>
</protein>
<dbReference type="SUPFAM" id="SSF53335">
    <property type="entry name" value="S-adenosyl-L-methionine-dependent methyltransferases"/>
    <property type="match status" value="1"/>
</dbReference>
<evidence type="ECO:0000256" key="2">
    <source>
        <dbReference type="ARBA" id="ARBA00022552"/>
    </source>
</evidence>
<dbReference type="CDD" id="cd02440">
    <property type="entry name" value="AdoMet_MTases"/>
    <property type="match status" value="1"/>
</dbReference>
<dbReference type="InterPro" id="IPR029063">
    <property type="entry name" value="SAM-dependent_MTases_sf"/>
</dbReference>
<evidence type="ECO:0000313" key="8">
    <source>
        <dbReference type="Proteomes" id="UP000199602"/>
    </source>
</evidence>
<keyword evidence="8" id="KW-1185">Reference proteome</keyword>
<keyword evidence="4 6" id="KW-0808">Transferase</keyword>
<keyword evidence="6" id="KW-0963">Cytoplasm</keyword>
<feature type="binding site" evidence="6">
    <location>
        <position position="97"/>
    </location>
    <ligand>
        <name>S-adenosyl-L-methionine</name>
        <dbReference type="ChEBI" id="CHEBI:59789"/>
    </ligand>
</feature>
<dbReference type="GO" id="GO:0071424">
    <property type="term" value="F:rRNA (cytosine-N4-)-methyltransferase activity"/>
    <property type="evidence" value="ECO:0007669"/>
    <property type="project" value="UniProtKB-UniRule"/>
</dbReference>
<dbReference type="EC" id="2.1.1.199" evidence="6"/>
<comment type="subcellular location">
    <subcellularLocation>
        <location evidence="6">Cytoplasm</location>
    </subcellularLocation>
</comment>
<feature type="binding site" evidence="6">
    <location>
        <position position="104"/>
    </location>
    <ligand>
        <name>S-adenosyl-L-methionine</name>
        <dbReference type="ChEBI" id="CHEBI:59789"/>
    </ligand>
</feature>
<dbReference type="STRING" id="206665.SAMN04488516_103195"/>
<dbReference type="PANTHER" id="PTHR11265:SF0">
    <property type="entry name" value="12S RRNA N4-METHYLCYTIDINE METHYLTRANSFERASE"/>
    <property type="match status" value="1"/>
</dbReference>
<evidence type="ECO:0000256" key="4">
    <source>
        <dbReference type="ARBA" id="ARBA00022679"/>
    </source>
</evidence>